<dbReference type="SUPFAM" id="SSF55874">
    <property type="entry name" value="ATPase domain of HSP90 chaperone/DNA topoisomerase II/histidine kinase"/>
    <property type="match status" value="1"/>
</dbReference>
<dbReference type="Pfam" id="PF02518">
    <property type="entry name" value="HATPase_c"/>
    <property type="match status" value="1"/>
</dbReference>
<dbReference type="Pfam" id="PF00512">
    <property type="entry name" value="HisKA"/>
    <property type="match status" value="1"/>
</dbReference>
<evidence type="ECO:0000256" key="6">
    <source>
        <dbReference type="ARBA" id="ARBA00023012"/>
    </source>
</evidence>
<evidence type="ECO:0000313" key="11">
    <source>
        <dbReference type="Proteomes" id="UP000255265"/>
    </source>
</evidence>
<dbReference type="CDD" id="cd00075">
    <property type="entry name" value="HATPase"/>
    <property type="match status" value="1"/>
</dbReference>
<dbReference type="SMART" id="SM00387">
    <property type="entry name" value="HATPase_c"/>
    <property type="match status" value="1"/>
</dbReference>
<dbReference type="PRINTS" id="PR00344">
    <property type="entry name" value="BCTRLSENSOR"/>
</dbReference>
<feature type="domain" description="Response regulatory" evidence="9">
    <location>
        <begin position="10"/>
        <end position="125"/>
    </location>
</feature>
<comment type="catalytic activity">
    <reaction evidence="1">
        <text>ATP + protein L-histidine = ADP + protein N-phospho-L-histidine.</text>
        <dbReference type="EC" id="2.7.13.3"/>
    </reaction>
</comment>
<sequence>MPSNPSATFHVLVVGTDGAARAELCERLGRTGHRVRPVASVGDAVAWLGSGIPTDVLLWLPAPGQWEPERVCGRLRAGDRWLPIVALLEAPDEARAIAALTAGMDDCLHRGLSDALLEARLARHAQRSALQADWRRQLQRQRGIQDNIADAVVTVDAQAMVVDANRAALRYFGAAGARSLAGQPLEAVIGAAPGQLATGERLWLRTADGNGFWAQASASRWCEGGAVRTTWVLRDLTEALRNERMRDEFLASVSHELRTPLTSILGAVGLLASGVAGRLPPTAQPLVAAAQRNGERLGKLIDDVLDLAKLEGDRMTLHCQSQALAPLAGEAVSAAQAYAARAGVQLRLRCPATTPVTGRGASVDADRLLQVLANLISNAIKHSAPGQTVLIELSDTGDGQRIAVTDQGRGVPAAFRSHLFEKFAQAEGGDQRGPGGTGLGLHLARLLVQRMGGRIGYAPGAGEVGSTFDVWFPAEPVPQPVRARAMP</sequence>
<keyword evidence="5" id="KW-0418">Kinase</keyword>
<dbReference type="PROSITE" id="PS50109">
    <property type="entry name" value="HIS_KIN"/>
    <property type="match status" value="1"/>
</dbReference>
<evidence type="ECO:0000256" key="2">
    <source>
        <dbReference type="ARBA" id="ARBA00012438"/>
    </source>
</evidence>
<dbReference type="InterPro" id="IPR003594">
    <property type="entry name" value="HATPase_dom"/>
</dbReference>
<keyword evidence="4" id="KW-0808">Transferase</keyword>
<dbReference type="InterPro" id="IPR050736">
    <property type="entry name" value="Sensor_HK_Regulatory"/>
</dbReference>
<name>A0A370FHC4_9BURK</name>
<dbReference type="Gene3D" id="3.40.50.2300">
    <property type="match status" value="1"/>
</dbReference>
<dbReference type="AlphaFoldDB" id="A0A370FHC4"/>
<evidence type="ECO:0000256" key="3">
    <source>
        <dbReference type="ARBA" id="ARBA00022553"/>
    </source>
</evidence>
<dbReference type="EMBL" id="QQAV01000003">
    <property type="protein sequence ID" value="RDI26140.1"/>
    <property type="molecule type" value="Genomic_DNA"/>
</dbReference>
<comment type="caution">
    <text evidence="7">Lacks conserved residue(s) required for the propagation of feature annotation.</text>
</comment>
<dbReference type="Proteomes" id="UP000255265">
    <property type="component" value="Unassembled WGS sequence"/>
</dbReference>
<protein>
    <recommendedName>
        <fullName evidence="2">histidine kinase</fullName>
        <ecNumber evidence="2">2.7.13.3</ecNumber>
    </recommendedName>
</protein>
<dbReference type="GO" id="GO:0000155">
    <property type="term" value="F:phosphorelay sensor kinase activity"/>
    <property type="evidence" value="ECO:0007669"/>
    <property type="project" value="InterPro"/>
</dbReference>
<keyword evidence="6" id="KW-0902">Two-component regulatory system</keyword>
<dbReference type="InterPro" id="IPR003661">
    <property type="entry name" value="HisK_dim/P_dom"/>
</dbReference>
<gene>
    <name evidence="10" type="ORF">DFR41_103297</name>
</gene>
<dbReference type="SUPFAM" id="SSF55785">
    <property type="entry name" value="PYP-like sensor domain (PAS domain)"/>
    <property type="match status" value="1"/>
</dbReference>
<dbReference type="InterPro" id="IPR011006">
    <property type="entry name" value="CheY-like_superfamily"/>
</dbReference>
<dbReference type="InterPro" id="IPR036097">
    <property type="entry name" value="HisK_dim/P_sf"/>
</dbReference>
<evidence type="ECO:0000259" key="9">
    <source>
        <dbReference type="PROSITE" id="PS50110"/>
    </source>
</evidence>
<keyword evidence="11" id="KW-1185">Reference proteome</keyword>
<dbReference type="InterPro" id="IPR000014">
    <property type="entry name" value="PAS"/>
</dbReference>
<dbReference type="Gene3D" id="3.30.565.10">
    <property type="entry name" value="Histidine kinase-like ATPase, C-terminal domain"/>
    <property type="match status" value="1"/>
</dbReference>
<dbReference type="OrthoDB" id="567977at2"/>
<dbReference type="SUPFAM" id="SSF47384">
    <property type="entry name" value="Homodimeric domain of signal transducing histidine kinase"/>
    <property type="match status" value="1"/>
</dbReference>
<accession>A0A370FHC4</accession>
<dbReference type="RefSeq" id="WP_114802713.1">
    <property type="nucleotide sequence ID" value="NZ_QQAV01000003.1"/>
</dbReference>
<dbReference type="PANTHER" id="PTHR43711:SF26">
    <property type="entry name" value="SENSOR HISTIDINE KINASE RCSC"/>
    <property type="match status" value="1"/>
</dbReference>
<dbReference type="Gene3D" id="3.30.450.20">
    <property type="entry name" value="PAS domain"/>
    <property type="match status" value="1"/>
</dbReference>
<dbReference type="PANTHER" id="PTHR43711">
    <property type="entry name" value="TWO-COMPONENT HISTIDINE KINASE"/>
    <property type="match status" value="1"/>
</dbReference>
<dbReference type="InterPro" id="IPR005467">
    <property type="entry name" value="His_kinase_dom"/>
</dbReference>
<dbReference type="Gene3D" id="1.10.287.130">
    <property type="match status" value="1"/>
</dbReference>
<dbReference type="Pfam" id="PF13188">
    <property type="entry name" value="PAS_8"/>
    <property type="match status" value="1"/>
</dbReference>
<evidence type="ECO:0000259" key="8">
    <source>
        <dbReference type="PROSITE" id="PS50109"/>
    </source>
</evidence>
<proteinExistence type="predicted"/>
<comment type="caution">
    <text evidence="10">The sequence shown here is derived from an EMBL/GenBank/DDBJ whole genome shotgun (WGS) entry which is preliminary data.</text>
</comment>
<dbReference type="InterPro" id="IPR001789">
    <property type="entry name" value="Sig_transdc_resp-reg_receiver"/>
</dbReference>
<keyword evidence="3" id="KW-0597">Phosphoprotein</keyword>
<feature type="domain" description="Histidine kinase" evidence="8">
    <location>
        <begin position="252"/>
        <end position="476"/>
    </location>
</feature>
<evidence type="ECO:0000256" key="7">
    <source>
        <dbReference type="PROSITE-ProRule" id="PRU00169"/>
    </source>
</evidence>
<evidence type="ECO:0000256" key="1">
    <source>
        <dbReference type="ARBA" id="ARBA00000085"/>
    </source>
</evidence>
<evidence type="ECO:0000256" key="4">
    <source>
        <dbReference type="ARBA" id="ARBA00022679"/>
    </source>
</evidence>
<dbReference type="InterPro" id="IPR035965">
    <property type="entry name" value="PAS-like_dom_sf"/>
</dbReference>
<reference evidence="10 11" key="1">
    <citation type="submission" date="2018-07" db="EMBL/GenBank/DDBJ databases">
        <title>Genomic Encyclopedia of Type Strains, Phase IV (KMG-IV): sequencing the most valuable type-strain genomes for metagenomic binning, comparative biology and taxonomic classification.</title>
        <authorList>
            <person name="Goeker M."/>
        </authorList>
    </citation>
    <scope>NUCLEOTIDE SEQUENCE [LARGE SCALE GENOMIC DNA]</scope>
    <source>
        <strain evidence="10 11">DSM 21352</strain>
    </source>
</reference>
<organism evidence="10 11">
    <name type="scientific">Pseudacidovorax intermedius</name>
    <dbReference type="NCBI Taxonomy" id="433924"/>
    <lineage>
        <taxon>Bacteria</taxon>
        <taxon>Pseudomonadati</taxon>
        <taxon>Pseudomonadota</taxon>
        <taxon>Betaproteobacteria</taxon>
        <taxon>Burkholderiales</taxon>
        <taxon>Comamonadaceae</taxon>
        <taxon>Pseudacidovorax</taxon>
    </lineage>
</organism>
<dbReference type="PROSITE" id="PS50110">
    <property type="entry name" value="RESPONSE_REGULATORY"/>
    <property type="match status" value="1"/>
</dbReference>
<dbReference type="SUPFAM" id="SSF52172">
    <property type="entry name" value="CheY-like"/>
    <property type="match status" value="1"/>
</dbReference>
<dbReference type="EC" id="2.7.13.3" evidence="2"/>
<dbReference type="InterPro" id="IPR004358">
    <property type="entry name" value="Sig_transdc_His_kin-like_C"/>
</dbReference>
<evidence type="ECO:0000313" key="10">
    <source>
        <dbReference type="EMBL" id="RDI26140.1"/>
    </source>
</evidence>
<dbReference type="SMART" id="SM00388">
    <property type="entry name" value="HisKA"/>
    <property type="match status" value="1"/>
</dbReference>
<dbReference type="FunFam" id="1.10.287.130:FF:000001">
    <property type="entry name" value="Two-component sensor histidine kinase"/>
    <property type="match status" value="1"/>
</dbReference>
<dbReference type="CDD" id="cd00082">
    <property type="entry name" value="HisKA"/>
    <property type="match status" value="1"/>
</dbReference>
<dbReference type="InterPro" id="IPR036890">
    <property type="entry name" value="HATPase_C_sf"/>
</dbReference>
<evidence type="ECO:0000256" key="5">
    <source>
        <dbReference type="ARBA" id="ARBA00022777"/>
    </source>
</evidence>